<organism evidence="1 2">
    <name type="scientific">Vespula pensylvanica</name>
    <name type="common">Western yellow jacket</name>
    <name type="synonym">Wasp</name>
    <dbReference type="NCBI Taxonomy" id="30213"/>
    <lineage>
        <taxon>Eukaryota</taxon>
        <taxon>Metazoa</taxon>
        <taxon>Ecdysozoa</taxon>
        <taxon>Arthropoda</taxon>
        <taxon>Hexapoda</taxon>
        <taxon>Insecta</taxon>
        <taxon>Pterygota</taxon>
        <taxon>Neoptera</taxon>
        <taxon>Endopterygota</taxon>
        <taxon>Hymenoptera</taxon>
        <taxon>Apocrita</taxon>
        <taxon>Aculeata</taxon>
        <taxon>Vespoidea</taxon>
        <taxon>Vespidae</taxon>
        <taxon>Vespinae</taxon>
        <taxon>Vespula</taxon>
    </lineage>
</organism>
<gene>
    <name evidence="1" type="ORF">H0235_011677</name>
</gene>
<reference evidence="1" key="1">
    <citation type="journal article" date="2020" name="G3 (Bethesda)">
        <title>High-Quality Assemblies for Three Invasive Social Wasps from the &lt;i&gt;Vespula&lt;/i&gt; Genus.</title>
        <authorList>
            <person name="Harrop T.W.R."/>
            <person name="Guhlin J."/>
            <person name="McLaughlin G.M."/>
            <person name="Permina E."/>
            <person name="Stockwell P."/>
            <person name="Gilligan J."/>
            <person name="Le Lec M.F."/>
            <person name="Gruber M.A.M."/>
            <person name="Quinn O."/>
            <person name="Lovegrove M."/>
            <person name="Duncan E.J."/>
            <person name="Remnant E.J."/>
            <person name="Van Eeckhoven J."/>
            <person name="Graham B."/>
            <person name="Knapp R.A."/>
            <person name="Langford K.W."/>
            <person name="Kronenberg Z."/>
            <person name="Press M.O."/>
            <person name="Eacker S.M."/>
            <person name="Wilson-Rankin E.E."/>
            <person name="Purcell J."/>
            <person name="Lester P.J."/>
            <person name="Dearden P.K."/>
        </authorList>
    </citation>
    <scope>NUCLEOTIDE SEQUENCE</scope>
    <source>
        <strain evidence="1">Volc-1</strain>
    </source>
</reference>
<evidence type="ECO:0000313" key="1">
    <source>
        <dbReference type="EMBL" id="KAF7417146.1"/>
    </source>
</evidence>
<keyword evidence="2" id="KW-1185">Reference proteome</keyword>
<accession>A0A834NSF2</accession>
<protein>
    <submittedName>
        <fullName evidence="1">Uncharacterized protein</fullName>
    </submittedName>
</protein>
<dbReference type="EMBL" id="JACSDY010000010">
    <property type="protein sequence ID" value="KAF7417146.1"/>
    <property type="molecule type" value="Genomic_DNA"/>
</dbReference>
<dbReference type="Proteomes" id="UP000600918">
    <property type="component" value="Unassembled WGS sequence"/>
</dbReference>
<comment type="caution">
    <text evidence="1">The sequence shown here is derived from an EMBL/GenBank/DDBJ whole genome shotgun (WGS) entry which is preliminary data.</text>
</comment>
<sequence>MVRKEKEDEEGDEEKSSEISCAVRKLGCSQQTQHHCYQVIRTTRVHQSSRSSRMVSVQEKVIRSRLQLGYSTPTSFINRLIERVKRSIDHQEAWFHSPFEIARDIIETRSVNSNRILPEIH</sequence>
<proteinExistence type="predicted"/>
<dbReference type="AlphaFoldDB" id="A0A834NSF2"/>
<evidence type="ECO:0000313" key="2">
    <source>
        <dbReference type="Proteomes" id="UP000600918"/>
    </source>
</evidence>
<name>A0A834NSF2_VESPE</name>